<organism evidence="2 3">
    <name type="scientific">Coraliomargarita algicola</name>
    <dbReference type="NCBI Taxonomy" id="3092156"/>
    <lineage>
        <taxon>Bacteria</taxon>
        <taxon>Pseudomonadati</taxon>
        <taxon>Verrucomicrobiota</taxon>
        <taxon>Opitutia</taxon>
        <taxon>Puniceicoccales</taxon>
        <taxon>Coraliomargaritaceae</taxon>
        <taxon>Coraliomargarita</taxon>
    </lineage>
</organism>
<keyword evidence="3" id="KW-1185">Reference proteome</keyword>
<evidence type="ECO:0000259" key="1">
    <source>
        <dbReference type="SMART" id="SM01321"/>
    </source>
</evidence>
<gene>
    <name evidence="2" type="ORF">SH580_05225</name>
</gene>
<dbReference type="SMART" id="SM01321">
    <property type="entry name" value="Y1_Tnp"/>
    <property type="match status" value="1"/>
</dbReference>
<reference evidence="2 3" key="1">
    <citation type="submission" date="2023-11" db="EMBL/GenBank/DDBJ databases">
        <title>Coraliomargarita sp. nov., isolated from marine algae.</title>
        <authorList>
            <person name="Lee J.K."/>
            <person name="Baek J.H."/>
            <person name="Kim J.M."/>
            <person name="Choi D.G."/>
            <person name="Jeon C.O."/>
        </authorList>
    </citation>
    <scope>NUCLEOTIDE SEQUENCE [LARGE SCALE GENOMIC DNA]</scope>
    <source>
        <strain evidence="2 3">J2-16</strain>
    </source>
</reference>
<feature type="domain" description="Transposase IS200-like" evidence="1">
    <location>
        <begin position="20"/>
        <end position="181"/>
    </location>
</feature>
<dbReference type="InterPro" id="IPR002686">
    <property type="entry name" value="Transposase_17"/>
</dbReference>
<name>A0ABZ0RNL0_9BACT</name>
<dbReference type="Pfam" id="PF01797">
    <property type="entry name" value="Y1_Tnp"/>
    <property type="match status" value="1"/>
</dbReference>
<evidence type="ECO:0000313" key="2">
    <source>
        <dbReference type="EMBL" id="WPJ97107.1"/>
    </source>
</evidence>
<protein>
    <submittedName>
        <fullName evidence="2">Transposase</fullName>
    </submittedName>
</protein>
<dbReference type="RefSeq" id="WP_319833958.1">
    <property type="nucleotide sequence ID" value="NZ_CP138858.1"/>
</dbReference>
<dbReference type="PANTHER" id="PTHR36966:SF1">
    <property type="entry name" value="REP-ASSOCIATED TYROSINE TRANSPOSASE"/>
    <property type="match status" value="1"/>
</dbReference>
<dbReference type="InterPro" id="IPR036515">
    <property type="entry name" value="Transposase_17_sf"/>
</dbReference>
<dbReference type="NCBIfam" id="NF047646">
    <property type="entry name" value="REP_Tyr_transpos"/>
    <property type="match status" value="1"/>
</dbReference>
<sequence>MMHRPKTIRFWRNHLPHWQVEAGVYFITMRAAGSLPKAVGARIAEIHASMSAIEPASADYLELQRRYFLTLEKYLDAGYGFCPFKHVSCCQIVKEAMFELSSIGWNLQHYAIMPNHVHLLIQTDQSAAEMSSVWRSWKGRTARWCNQELQRRGAFWQRDWFDRWMRDEASLNRTVDYIRNNPVKAGLARQWQDYPWVH</sequence>
<dbReference type="EMBL" id="CP138858">
    <property type="protein sequence ID" value="WPJ97107.1"/>
    <property type="molecule type" value="Genomic_DNA"/>
</dbReference>
<dbReference type="Gene3D" id="3.30.70.1290">
    <property type="entry name" value="Transposase IS200-like"/>
    <property type="match status" value="1"/>
</dbReference>
<dbReference type="PANTHER" id="PTHR36966">
    <property type="entry name" value="REP-ASSOCIATED TYROSINE TRANSPOSASE"/>
    <property type="match status" value="1"/>
</dbReference>
<evidence type="ECO:0000313" key="3">
    <source>
        <dbReference type="Proteomes" id="UP001324993"/>
    </source>
</evidence>
<dbReference type="SUPFAM" id="SSF143422">
    <property type="entry name" value="Transposase IS200-like"/>
    <property type="match status" value="1"/>
</dbReference>
<accession>A0ABZ0RNL0</accession>
<dbReference type="Proteomes" id="UP001324993">
    <property type="component" value="Chromosome"/>
</dbReference>
<proteinExistence type="predicted"/>
<dbReference type="InterPro" id="IPR052715">
    <property type="entry name" value="RAYT_transposase"/>
</dbReference>